<evidence type="ECO:0000313" key="2">
    <source>
        <dbReference type="Proteomes" id="UP000291084"/>
    </source>
</evidence>
<dbReference type="PANTHER" id="PTHR34956:SF1">
    <property type="entry name" value="DUF4005 DOMAIN-CONTAINING PROTEIN"/>
    <property type="match status" value="1"/>
</dbReference>
<dbReference type="OrthoDB" id="1649181at2759"/>
<dbReference type="AlphaFoldDB" id="A0A0S3SLN1"/>
<sequence>MIASYDLKQLTFASVRNGNGHILPTWTLSDIRFTHAYFHNTDFKLISFVSRSSIYIHKPQHLFYFHLPNHHLLQQHNMEMNSDPSAMSEAEYEEDTFYAEIRRQILLLTSEDNEDLLQTRTFNPINVTDGGSARSAFRFSWESPPPSNFCLWERHGSGSPPLWLMNLWKSGKGTGVFIPQVASRKIHRPGKINSRKKVYRPVDNKN</sequence>
<name>A0A0S3SLN1_PHAAN</name>
<dbReference type="PANTHER" id="PTHR34956">
    <property type="entry name" value="OS05G0397300 PROTEIN"/>
    <property type="match status" value="1"/>
</dbReference>
<proteinExistence type="predicted"/>
<keyword evidence="2" id="KW-1185">Reference proteome</keyword>
<protein>
    <submittedName>
        <fullName evidence="1">Uncharacterized protein</fullName>
    </submittedName>
</protein>
<dbReference type="Proteomes" id="UP000291084">
    <property type="component" value="Chromosome 8"/>
</dbReference>
<accession>A0A0S3SLN1</accession>
<evidence type="ECO:0000313" key="1">
    <source>
        <dbReference type="EMBL" id="BAT93747.1"/>
    </source>
</evidence>
<gene>
    <name evidence="1" type="primary">Vigan.08G027600</name>
    <name evidence="1" type="ORF">VIGAN_08027600</name>
</gene>
<organism evidence="1 2">
    <name type="scientific">Vigna angularis var. angularis</name>
    <dbReference type="NCBI Taxonomy" id="157739"/>
    <lineage>
        <taxon>Eukaryota</taxon>
        <taxon>Viridiplantae</taxon>
        <taxon>Streptophyta</taxon>
        <taxon>Embryophyta</taxon>
        <taxon>Tracheophyta</taxon>
        <taxon>Spermatophyta</taxon>
        <taxon>Magnoliopsida</taxon>
        <taxon>eudicotyledons</taxon>
        <taxon>Gunneridae</taxon>
        <taxon>Pentapetalae</taxon>
        <taxon>rosids</taxon>
        <taxon>fabids</taxon>
        <taxon>Fabales</taxon>
        <taxon>Fabaceae</taxon>
        <taxon>Papilionoideae</taxon>
        <taxon>50 kb inversion clade</taxon>
        <taxon>NPAAA clade</taxon>
        <taxon>indigoferoid/millettioid clade</taxon>
        <taxon>Phaseoleae</taxon>
        <taxon>Vigna</taxon>
    </lineage>
</organism>
<reference evidence="1 2" key="1">
    <citation type="journal article" date="2015" name="Sci. Rep.">
        <title>The power of single molecule real-time sequencing technology in the de novo assembly of a eukaryotic genome.</title>
        <authorList>
            <person name="Sakai H."/>
            <person name="Naito K."/>
            <person name="Ogiso-Tanaka E."/>
            <person name="Takahashi Y."/>
            <person name="Iseki K."/>
            <person name="Muto C."/>
            <person name="Satou K."/>
            <person name="Teruya K."/>
            <person name="Shiroma A."/>
            <person name="Shimoji M."/>
            <person name="Hirano T."/>
            <person name="Itoh T."/>
            <person name="Kaga A."/>
            <person name="Tomooka N."/>
        </authorList>
    </citation>
    <scope>NUCLEOTIDE SEQUENCE [LARGE SCALE GENOMIC DNA]</scope>
    <source>
        <strain evidence="2">cv. Shumari</strain>
    </source>
</reference>
<dbReference type="EMBL" id="AP015041">
    <property type="protein sequence ID" value="BAT93747.1"/>
    <property type="molecule type" value="Genomic_DNA"/>
</dbReference>